<accession>A0A5E4M797</accession>
<dbReference type="EMBL" id="CABPRJ010000010">
    <property type="protein sequence ID" value="VVC25228.1"/>
    <property type="molecule type" value="Genomic_DNA"/>
</dbReference>
<sequence length="169" mass="19724">MPDFHQPKLCEKARELIAFCTITGKYQFKRLPMGICNSPSKYQEAMNKIMTYLSYKMNVNYIDDCTCFGKPFDDHLSSLELILERSKQYNLKLKYPNVNLGYLMRSKENILIKLRNSNYKCNKVFEVVDYNGLPLLSYEACIALNYIEKEKSANEIEAIELCAEKENII</sequence>
<dbReference type="GO" id="GO:0003964">
    <property type="term" value="F:RNA-directed DNA polymerase activity"/>
    <property type="evidence" value="ECO:0007669"/>
    <property type="project" value="UniProtKB-KW"/>
</dbReference>
<dbReference type="SUPFAM" id="SSF56672">
    <property type="entry name" value="DNA/RNA polymerases"/>
    <property type="match status" value="1"/>
</dbReference>
<gene>
    <name evidence="2" type="ORF">CINCED_3A011388</name>
</gene>
<dbReference type="Pfam" id="PF00078">
    <property type="entry name" value="RVT_1"/>
    <property type="match status" value="1"/>
</dbReference>
<protein>
    <submittedName>
        <fullName evidence="2">Reverse transcriptase domain</fullName>
    </submittedName>
</protein>
<dbReference type="InterPro" id="IPR043128">
    <property type="entry name" value="Rev_trsase/Diguanyl_cyclase"/>
</dbReference>
<dbReference type="OrthoDB" id="115435at2759"/>
<dbReference type="PANTHER" id="PTHR33064:SF37">
    <property type="entry name" value="RIBONUCLEASE H"/>
    <property type="match status" value="1"/>
</dbReference>
<evidence type="ECO:0000313" key="3">
    <source>
        <dbReference type="Proteomes" id="UP000325440"/>
    </source>
</evidence>
<keyword evidence="2" id="KW-0808">Transferase</keyword>
<evidence type="ECO:0000313" key="2">
    <source>
        <dbReference type="EMBL" id="VVC25228.1"/>
    </source>
</evidence>
<reference evidence="2 3" key="1">
    <citation type="submission" date="2019-08" db="EMBL/GenBank/DDBJ databases">
        <authorList>
            <person name="Alioto T."/>
            <person name="Alioto T."/>
            <person name="Gomez Garrido J."/>
        </authorList>
    </citation>
    <scope>NUCLEOTIDE SEQUENCE [LARGE SCALE GENOMIC DNA]</scope>
</reference>
<organism evidence="2 3">
    <name type="scientific">Cinara cedri</name>
    <dbReference type="NCBI Taxonomy" id="506608"/>
    <lineage>
        <taxon>Eukaryota</taxon>
        <taxon>Metazoa</taxon>
        <taxon>Ecdysozoa</taxon>
        <taxon>Arthropoda</taxon>
        <taxon>Hexapoda</taxon>
        <taxon>Insecta</taxon>
        <taxon>Pterygota</taxon>
        <taxon>Neoptera</taxon>
        <taxon>Paraneoptera</taxon>
        <taxon>Hemiptera</taxon>
        <taxon>Sternorrhyncha</taxon>
        <taxon>Aphidomorpha</taxon>
        <taxon>Aphidoidea</taxon>
        <taxon>Aphididae</taxon>
        <taxon>Lachninae</taxon>
        <taxon>Cinara</taxon>
    </lineage>
</organism>
<dbReference type="PANTHER" id="PTHR33064">
    <property type="entry name" value="POL PROTEIN"/>
    <property type="match status" value="1"/>
</dbReference>
<dbReference type="Gene3D" id="3.30.70.270">
    <property type="match status" value="1"/>
</dbReference>
<keyword evidence="3" id="KW-1185">Reference proteome</keyword>
<dbReference type="Proteomes" id="UP000325440">
    <property type="component" value="Unassembled WGS sequence"/>
</dbReference>
<name>A0A5E4M797_9HEMI</name>
<keyword evidence="2" id="KW-0695">RNA-directed DNA polymerase</keyword>
<dbReference type="InterPro" id="IPR051320">
    <property type="entry name" value="Viral_Replic_Matur_Polypro"/>
</dbReference>
<feature type="domain" description="Reverse transcriptase" evidence="1">
    <location>
        <begin position="20"/>
        <end position="94"/>
    </location>
</feature>
<proteinExistence type="predicted"/>
<dbReference type="InterPro" id="IPR043502">
    <property type="entry name" value="DNA/RNA_pol_sf"/>
</dbReference>
<dbReference type="AlphaFoldDB" id="A0A5E4M797"/>
<evidence type="ECO:0000259" key="1">
    <source>
        <dbReference type="Pfam" id="PF00078"/>
    </source>
</evidence>
<dbReference type="CDD" id="cd01647">
    <property type="entry name" value="RT_LTR"/>
    <property type="match status" value="1"/>
</dbReference>
<keyword evidence="2" id="KW-0548">Nucleotidyltransferase</keyword>
<dbReference type="InterPro" id="IPR000477">
    <property type="entry name" value="RT_dom"/>
</dbReference>
<dbReference type="Gene3D" id="3.10.10.10">
    <property type="entry name" value="HIV Type 1 Reverse Transcriptase, subunit A, domain 1"/>
    <property type="match status" value="1"/>
</dbReference>